<feature type="region of interest" description="Disordered" evidence="2">
    <location>
        <begin position="307"/>
        <end position="348"/>
    </location>
</feature>
<dbReference type="PANTHER" id="PTHR31252">
    <property type="entry name" value="DUF4419 DOMAIN-CONTAINING PROTEIN"/>
    <property type="match status" value="1"/>
</dbReference>
<evidence type="ECO:0000313" key="4">
    <source>
        <dbReference type="Proteomes" id="UP000562682"/>
    </source>
</evidence>
<dbReference type="EMBL" id="JAAOAK010000181">
    <property type="protein sequence ID" value="KAF5684391.1"/>
    <property type="molecule type" value="Genomic_DNA"/>
</dbReference>
<dbReference type="Proteomes" id="UP000562682">
    <property type="component" value="Unassembled WGS sequence"/>
</dbReference>
<gene>
    <name evidence="3" type="ORF">FDENT_6740</name>
</gene>
<evidence type="ECO:0000256" key="2">
    <source>
        <dbReference type="SAM" id="MobiDB-lite"/>
    </source>
</evidence>
<evidence type="ECO:0000256" key="1">
    <source>
        <dbReference type="SAM" id="Coils"/>
    </source>
</evidence>
<sequence>MPVTFSVVNHPATTWKTSKVETTESLLEETSPQDYRRCQSIIRTSFTPSLLQENYISPSMNGFLSFFINANAEELRSFFVAHEGKKELTVFEVGTLESANIGAMAQQLAGLVSKNVKDPELGDWVMPSFSTTTDTDRVVASVLFMGAMQKYFSYEMCLTCGIPSVTLLGEISDWEAILTRLDRLDQLGKEPTEFAEMLRPILEHMIMSFKKPEDAKVTRFWSTIATRNPVGSGTDYITGWITAFCFWDEQGKPKHRYDTDVLAGVAYPSVDIDDVPVGVASVPVKINDNGKIISSKMVAGSFGIQVTTKTQEDSTEETSSTSGGLRTRPRSLVGSQQESTEATGSGSELNAIQPISGWLMYEDEAKEAIEEREEKKKALRDELAELEKLPSGPNDFAKATIMSANTVTEEFKASLRASIHRHGAFPEQERNTLKQINALLCMVATLQILAQAVGDHTGIGNEMLEFGTAISTQAQEMSAIILR</sequence>
<keyword evidence="1" id="KW-0175">Coiled coil</keyword>
<comment type="caution">
    <text evidence="3">The sequence shown here is derived from an EMBL/GenBank/DDBJ whole genome shotgun (WGS) entry which is preliminary data.</text>
</comment>
<feature type="coiled-coil region" evidence="1">
    <location>
        <begin position="361"/>
        <end position="389"/>
    </location>
</feature>
<evidence type="ECO:0000313" key="3">
    <source>
        <dbReference type="EMBL" id="KAF5684391.1"/>
    </source>
</evidence>
<name>A0A8H5X5T9_9HYPO</name>
<keyword evidence="4" id="KW-1185">Reference proteome</keyword>
<dbReference type="PANTHER" id="PTHR31252:SF11">
    <property type="entry name" value="DUF4419 DOMAIN-CONTAINING PROTEIN"/>
    <property type="match status" value="1"/>
</dbReference>
<dbReference type="Pfam" id="PF14388">
    <property type="entry name" value="DUF4419"/>
    <property type="match status" value="1"/>
</dbReference>
<accession>A0A8H5X5T9</accession>
<dbReference type="InterPro" id="IPR025533">
    <property type="entry name" value="DUF4419"/>
</dbReference>
<proteinExistence type="predicted"/>
<reference evidence="3 4" key="1">
    <citation type="submission" date="2020-05" db="EMBL/GenBank/DDBJ databases">
        <title>Identification and distribution of gene clusters putatively required for synthesis of sphingolipid metabolism inhibitors in phylogenetically diverse species of the filamentous fungus Fusarium.</title>
        <authorList>
            <person name="Kim H.-S."/>
            <person name="Busman M."/>
            <person name="Brown D.W."/>
            <person name="Divon H."/>
            <person name="Uhlig S."/>
            <person name="Proctor R.H."/>
        </authorList>
    </citation>
    <scope>NUCLEOTIDE SEQUENCE [LARGE SCALE GENOMIC DNA]</scope>
    <source>
        <strain evidence="3 4">NRRL 25311</strain>
    </source>
</reference>
<feature type="compositionally biased region" description="Polar residues" evidence="2">
    <location>
        <begin position="333"/>
        <end position="348"/>
    </location>
</feature>
<dbReference type="AlphaFoldDB" id="A0A8H5X5T9"/>
<protein>
    <submittedName>
        <fullName evidence="3">DUF4419 domain-containing protein</fullName>
    </submittedName>
</protein>
<organism evidence="3 4">
    <name type="scientific">Fusarium denticulatum</name>
    <dbReference type="NCBI Taxonomy" id="48507"/>
    <lineage>
        <taxon>Eukaryota</taxon>
        <taxon>Fungi</taxon>
        <taxon>Dikarya</taxon>
        <taxon>Ascomycota</taxon>
        <taxon>Pezizomycotina</taxon>
        <taxon>Sordariomycetes</taxon>
        <taxon>Hypocreomycetidae</taxon>
        <taxon>Hypocreales</taxon>
        <taxon>Nectriaceae</taxon>
        <taxon>Fusarium</taxon>
        <taxon>Fusarium fujikuroi species complex</taxon>
    </lineage>
</organism>